<protein>
    <submittedName>
        <fullName evidence="1">Uncharacterized protein</fullName>
    </submittedName>
</protein>
<dbReference type="AlphaFoldDB" id="A0A0F9TAP8"/>
<accession>A0A0F9TAP8</accession>
<proteinExistence type="predicted"/>
<comment type="caution">
    <text evidence="1">The sequence shown here is derived from an EMBL/GenBank/DDBJ whole genome shotgun (WGS) entry which is preliminary data.</text>
</comment>
<organism evidence="1">
    <name type="scientific">marine sediment metagenome</name>
    <dbReference type="NCBI Taxonomy" id="412755"/>
    <lineage>
        <taxon>unclassified sequences</taxon>
        <taxon>metagenomes</taxon>
        <taxon>ecological metagenomes</taxon>
    </lineage>
</organism>
<gene>
    <name evidence="1" type="ORF">LCGC14_0677250</name>
</gene>
<dbReference type="EMBL" id="LAZR01001353">
    <property type="protein sequence ID" value="KKN46031.1"/>
    <property type="molecule type" value="Genomic_DNA"/>
</dbReference>
<reference evidence="1" key="1">
    <citation type="journal article" date="2015" name="Nature">
        <title>Complex archaea that bridge the gap between prokaryotes and eukaryotes.</title>
        <authorList>
            <person name="Spang A."/>
            <person name="Saw J.H."/>
            <person name="Jorgensen S.L."/>
            <person name="Zaremba-Niedzwiedzka K."/>
            <person name="Martijn J."/>
            <person name="Lind A.E."/>
            <person name="van Eijk R."/>
            <person name="Schleper C."/>
            <person name="Guy L."/>
            <person name="Ettema T.J."/>
        </authorList>
    </citation>
    <scope>NUCLEOTIDE SEQUENCE</scope>
</reference>
<evidence type="ECO:0000313" key="1">
    <source>
        <dbReference type="EMBL" id="KKN46031.1"/>
    </source>
</evidence>
<name>A0A0F9TAP8_9ZZZZ</name>
<sequence length="199" mass="22667">MNDPNDPQLDMCKDRPCINCHGTMTNDQGNKSDDGSIYEYGFSCNKCTTTMNITVDERGGDMVDGQSDDIKYTNGIGCDCCDGSCKEPIGKCDDYKEDEKDPVKVEYGVSKTLYETRQAPEKVRPNNKSDVIVCERKLPWIKQPYRMVDGKYMPNIIILDEATNRVLETYYEPRGGSDEASHEYTYNGTTIRWVKRECQ</sequence>